<protein>
    <submittedName>
        <fullName evidence="1">Uncharacterized protein</fullName>
    </submittedName>
</protein>
<sequence>MMPDVVAERVLPMDLRNTEFRAMLIDKGFRWVTIERRSPDGRFTSMHKCERLAERAARSSNRIVVNLETGDFG</sequence>
<dbReference type="EMBL" id="CP039865">
    <property type="protein sequence ID" value="QCK86426.1"/>
    <property type="molecule type" value="Genomic_DNA"/>
</dbReference>
<proteinExistence type="predicted"/>
<gene>
    <name evidence="1" type="ORF">E8L99_12005</name>
</gene>
<keyword evidence="2" id="KW-1185">Reference proteome</keyword>
<accession>A0A4D7QLZ1</accession>
<dbReference type="Proteomes" id="UP000298588">
    <property type="component" value="Chromosome"/>
</dbReference>
<evidence type="ECO:0000313" key="2">
    <source>
        <dbReference type="Proteomes" id="UP000298588"/>
    </source>
</evidence>
<evidence type="ECO:0000313" key="1">
    <source>
        <dbReference type="EMBL" id="QCK86426.1"/>
    </source>
</evidence>
<dbReference type="RefSeq" id="WP_137099757.1">
    <property type="nucleotide sequence ID" value="NZ_CP039865.1"/>
</dbReference>
<dbReference type="AlphaFoldDB" id="A0A4D7QLZ1"/>
<reference evidence="1 2" key="1">
    <citation type="submission" date="2019-04" db="EMBL/GenBank/DDBJ databases">
        <title>Phreatobacter aquaticus sp. nov.</title>
        <authorList>
            <person name="Choi A."/>
            <person name="Baek K."/>
        </authorList>
    </citation>
    <scope>NUCLEOTIDE SEQUENCE [LARGE SCALE GENOMIC DNA]</scope>
    <source>
        <strain evidence="1 2">NMCR1094</strain>
    </source>
</reference>
<name>A0A4D7QLZ1_9HYPH</name>
<dbReference type="KEGG" id="paqt:E8L99_12005"/>
<organism evidence="1 2">
    <name type="scientific">Phreatobacter aquaticus</name>
    <dbReference type="NCBI Taxonomy" id="2570229"/>
    <lineage>
        <taxon>Bacteria</taxon>
        <taxon>Pseudomonadati</taxon>
        <taxon>Pseudomonadota</taxon>
        <taxon>Alphaproteobacteria</taxon>
        <taxon>Hyphomicrobiales</taxon>
        <taxon>Phreatobacteraceae</taxon>
        <taxon>Phreatobacter</taxon>
    </lineage>
</organism>